<evidence type="ECO:0000313" key="2">
    <source>
        <dbReference type="Proteomes" id="UP000426444"/>
    </source>
</evidence>
<dbReference type="Pfam" id="PF04883">
    <property type="entry name" value="HK97-gp10_like"/>
    <property type="match status" value="1"/>
</dbReference>
<evidence type="ECO:0008006" key="3">
    <source>
        <dbReference type="Google" id="ProtNLM"/>
    </source>
</evidence>
<reference evidence="2" key="1">
    <citation type="journal article" date="2019" name="Microbiology">
        <title>Complete Genome Sequence of an Uncultured Bacterium of the Candidate Phylum Bipolaricaulota.</title>
        <authorList>
            <person name="Kadnikov V.V."/>
            <person name="Mardanov A.V."/>
            <person name="Beletsky A.V."/>
            <person name="Frank Y.A."/>
            <person name="Karnachuk O.V."/>
            <person name="Ravin N.V."/>
        </authorList>
    </citation>
    <scope>NUCLEOTIDE SEQUENCE [LARGE SCALE GENOMIC DNA]</scope>
</reference>
<name>A0A6I6DGP6_9FIRM</name>
<dbReference type="InterPro" id="IPR010064">
    <property type="entry name" value="HK97-gp10_tail"/>
</dbReference>
<dbReference type="OrthoDB" id="886754at2"/>
<dbReference type="Proteomes" id="UP000426444">
    <property type="component" value="Chromosome"/>
</dbReference>
<accession>A0A6I6DGP6</accession>
<dbReference type="AlphaFoldDB" id="A0A6I6DGP6"/>
<dbReference type="KEGG" id="salq:SYNTR_0910"/>
<proteinExistence type="predicted"/>
<sequence>MVKMELVGMQELLDEVQKLGDKAKRIENSALRKAGNVVEEAIKSEAPTRTGTLKRSISTSGIRTKDGAKHVLVGPGNKVFYSKFIEYGTVKMKANPFMGRGYEKSKRDAVNTIKYELKRGLGI</sequence>
<protein>
    <recommendedName>
        <fullName evidence="3">Phage protein, HK97 gp10 family</fullName>
    </recommendedName>
</protein>
<gene>
    <name evidence="1" type="ORF">SYNTR_0910</name>
</gene>
<dbReference type="NCBIfam" id="TIGR01725">
    <property type="entry name" value="phge_HK97_gp10"/>
    <property type="match status" value="1"/>
</dbReference>
<organism evidence="1 2">
    <name type="scientific">Candidatus Syntrophocurvum alkaliphilum</name>
    <dbReference type="NCBI Taxonomy" id="2293317"/>
    <lineage>
        <taxon>Bacteria</taxon>
        <taxon>Bacillati</taxon>
        <taxon>Bacillota</taxon>
        <taxon>Clostridia</taxon>
        <taxon>Eubacteriales</taxon>
        <taxon>Syntrophomonadaceae</taxon>
        <taxon>Candidatus Syntrophocurvum</taxon>
    </lineage>
</organism>
<keyword evidence="2" id="KW-1185">Reference proteome</keyword>
<evidence type="ECO:0000313" key="1">
    <source>
        <dbReference type="EMBL" id="QGT99503.1"/>
    </source>
</evidence>
<dbReference type="EMBL" id="CP046457">
    <property type="protein sequence ID" value="QGT99503.1"/>
    <property type="molecule type" value="Genomic_DNA"/>
</dbReference>